<dbReference type="RefSeq" id="WP_184835032.1">
    <property type="nucleotide sequence ID" value="NZ_JACHMN010000002.1"/>
</dbReference>
<feature type="transmembrane region" description="Helical" evidence="1">
    <location>
        <begin position="6"/>
        <end position="25"/>
    </location>
</feature>
<keyword evidence="1" id="KW-0812">Transmembrane</keyword>
<dbReference type="AlphaFoldDB" id="A0A841BNP2"/>
<gene>
    <name evidence="2" type="ORF">F4553_002198</name>
</gene>
<keyword evidence="3" id="KW-1185">Reference proteome</keyword>
<feature type="transmembrane region" description="Helical" evidence="1">
    <location>
        <begin position="72"/>
        <end position="94"/>
    </location>
</feature>
<dbReference type="EMBL" id="JACHMN010000002">
    <property type="protein sequence ID" value="MBB5868819.1"/>
    <property type="molecule type" value="Genomic_DNA"/>
</dbReference>
<feature type="transmembrane region" description="Helical" evidence="1">
    <location>
        <begin position="124"/>
        <end position="143"/>
    </location>
</feature>
<evidence type="ECO:0000313" key="3">
    <source>
        <dbReference type="Proteomes" id="UP000587527"/>
    </source>
</evidence>
<organism evidence="2 3">
    <name type="scientific">Allocatelliglobosispora scoriae</name>
    <dbReference type="NCBI Taxonomy" id="643052"/>
    <lineage>
        <taxon>Bacteria</taxon>
        <taxon>Bacillati</taxon>
        <taxon>Actinomycetota</taxon>
        <taxon>Actinomycetes</taxon>
        <taxon>Micromonosporales</taxon>
        <taxon>Micromonosporaceae</taxon>
        <taxon>Allocatelliglobosispora</taxon>
    </lineage>
</organism>
<accession>A0A841BNP2</accession>
<dbReference type="Proteomes" id="UP000587527">
    <property type="component" value="Unassembled WGS sequence"/>
</dbReference>
<keyword evidence="1" id="KW-0472">Membrane</keyword>
<feature type="transmembrane region" description="Helical" evidence="1">
    <location>
        <begin position="37"/>
        <end position="60"/>
    </location>
</feature>
<evidence type="ECO:0000256" key="1">
    <source>
        <dbReference type="SAM" id="Phobius"/>
    </source>
</evidence>
<evidence type="ECO:0000313" key="2">
    <source>
        <dbReference type="EMBL" id="MBB5868819.1"/>
    </source>
</evidence>
<feature type="transmembrane region" description="Helical" evidence="1">
    <location>
        <begin position="155"/>
        <end position="175"/>
    </location>
</feature>
<sequence length="177" mass="18674">MTEFLRDAAATAAIFGFFGSAWFGWAQEKPPPAWRRWLITGSVLSILSFIAGGLLTWRHWSDGTVFDETVGRTFGIIVGIEFALAGLGAAVLGLTGRRDYVPVWIALVVGVHLFPVAVVLHYPFIHVIAALATVAALAAIPIARARSLPVSAVNGLGIGSALLLGALVSLGYALFGF</sequence>
<reference evidence="2 3" key="1">
    <citation type="submission" date="2020-08" db="EMBL/GenBank/DDBJ databases">
        <title>Sequencing the genomes of 1000 actinobacteria strains.</title>
        <authorList>
            <person name="Klenk H.-P."/>
        </authorList>
    </citation>
    <scope>NUCLEOTIDE SEQUENCE [LARGE SCALE GENOMIC DNA]</scope>
    <source>
        <strain evidence="2 3">DSM 45362</strain>
    </source>
</reference>
<keyword evidence="1" id="KW-1133">Transmembrane helix</keyword>
<name>A0A841BNP2_9ACTN</name>
<feature type="transmembrane region" description="Helical" evidence="1">
    <location>
        <begin position="101"/>
        <end position="118"/>
    </location>
</feature>
<comment type="caution">
    <text evidence="2">The sequence shown here is derived from an EMBL/GenBank/DDBJ whole genome shotgun (WGS) entry which is preliminary data.</text>
</comment>
<protein>
    <submittedName>
        <fullName evidence="2">Uncharacterized protein</fullName>
    </submittedName>
</protein>
<proteinExistence type="predicted"/>